<keyword evidence="4 7" id="KW-0663">Pyridoxal phosphate</keyword>
<evidence type="ECO:0000256" key="7">
    <source>
        <dbReference type="HAMAP-Rule" id="MF_00375"/>
    </source>
</evidence>
<name>A0A1M5JWA7_9FLAO</name>
<dbReference type="PROSITE" id="PS00600">
    <property type="entry name" value="AA_TRANSFER_CLASS_3"/>
    <property type="match status" value="1"/>
</dbReference>
<evidence type="ECO:0000313" key="9">
    <source>
        <dbReference type="EMBL" id="SHG44509.1"/>
    </source>
</evidence>
<accession>A0A1M5JWA7</accession>
<dbReference type="Proteomes" id="UP000184532">
    <property type="component" value="Unassembled WGS sequence"/>
</dbReference>
<dbReference type="FunFam" id="3.40.640.10:FF:000021">
    <property type="entry name" value="Glutamate-1-semialdehyde 2,1-aminomutase"/>
    <property type="match status" value="1"/>
</dbReference>
<dbReference type="PANTHER" id="PTHR43713:SF3">
    <property type="entry name" value="GLUTAMATE-1-SEMIALDEHYDE 2,1-AMINOMUTASE 1, CHLOROPLASTIC-RELATED"/>
    <property type="match status" value="1"/>
</dbReference>
<dbReference type="NCBIfam" id="TIGR00713">
    <property type="entry name" value="hemL"/>
    <property type="match status" value="1"/>
</dbReference>
<comment type="subcellular location">
    <subcellularLocation>
        <location evidence="7">Cytoplasm</location>
    </subcellularLocation>
</comment>
<evidence type="ECO:0000256" key="8">
    <source>
        <dbReference type="SAM" id="MobiDB-lite"/>
    </source>
</evidence>
<dbReference type="InterPro" id="IPR015424">
    <property type="entry name" value="PyrdxlP-dep_Trfase"/>
</dbReference>
<dbReference type="EMBL" id="FQWL01000002">
    <property type="protein sequence ID" value="SHG44509.1"/>
    <property type="molecule type" value="Genomic_DNA"/>
</dbReference>
<dbReference type="InterPro" id="IPR015421">
    <property type="entry name" value="PyrdxlP-dep_Trfase_major"/>
</dbReference>
<organism evidence="9 10">
    <name type="scientific">Flagellimonas flava</name>
    <dbReference type="NCBI Taxonomy" id="570519"/>
    <lineage>
        <taxon>Bacteria</taxon>
        <taxon>Pseudomonadati</taxon>
        <taxon>Bacteroidota</taxon>
        <taxon>Flavobacteriia</taxon>
        <taxon>Flavobacteriales</taxon>
        <taxon>Flavobacteriaceae</taxon>
        <taxon>Flagellimonas</taxon>
    </lineage>
</organism>
<evidence type="ECO:0000256" key="2">
    <source>
        <dbReference type="ARBA" id="ARBA00004819"/>
    </source>
</evidence>
<comment type="subunit">
    <text evidence="7">Homodimer.</text>
</comment>
<evidence type="ECO:0000313" key="10">
    <source>
        <dbReference type="Proteomes" id="UP000184532"/>
    </source>
</evidence>
<keyword evidence="10" id="KW-1185">Reference proteome</keyword>
<protein>
    <recommendedName>
        <fullName evidence="7">Glutamate-1-semialdehyde 2,1-aminomutase</fullName>
        <shortName evidence="7">GSA</shortName>
        <ecNumber evidence="7">5.4.3.8</ecNumber>
    </recommendedName>
    <alternativeName>
        <fullName evidence="7">Glutamate-1-semialdehyde aminotransferase</fullName>
        <shortName evidence="7">GSA-AT</shortName>
    </alternativeName>
</protein>
<dbReference type="Pfam" id="PF00202">
    <property type="entry name" value="Aminotran_3"/>
    <property type="match status" value="1"/>
</dbReference>
<keyword evidence="5 7" id="KW-0413">Isomerase</keyword>
<dbReference type="EC" id="5.4.3.8" evidence="7"/>
<dbReference type="Gene3D" id="3.40.640.10">
    <property type="entry name" value="Type I PLP-dependent aspartate aminotransferase-like (Major domain)"/>
    <property type="match status" value="1"/>
</dbReference>
<reference evidence="10" key="1">
    <citation type="submission" date="2016-11" db="EMBL/GenBank/DDBJ databases">
        <authorList>
            <person name="Varghese N."/>
            <person name="Submissions S."/>
        </authorList>
    </citation>
    <scope>NUCLEOTIDE SEQUENCE [LARGE SCALE GENOMIC DNA]</scope>
    <source>
        <strain evidence="10">DSM 22638</strain>
    </source>
</reference>
<comment type="cofactor">
    <cofactor evidence="1 7">
        <name>pyridoxal 5'-phosphate</name>
        <dbReference type="ChEBI" id="CHEBI:597326"/>
    </cofactor>
</comment>
<dbReference type="UniPathway" id="UPA00251">
    <property type="reaction ID" value="UER00317"/>
</dbReference>
<dbReference type="AlphaFoldDB" id="A0A1M5JWA7"/>
<evidence type="ECO:0000256" key="4">
    <source>
        <dbReference type="ARBA" id="ARBA00022898"/>
    </source>
</evidence>
<evidence type="ECO:0000256" key="1">
    <source>
        <dbReference type="ARBA" id="ARBA00001933"/>
    </source>
</evidence>
<dbReference type="InterPro" id="IPR049704">
    <property type="entry name" value="Aminotrans_3_PPA_site"/>
</dbReference>
<comment type="catalytic activity">
    <reaction evidence="7">
        <text>(S)-4-amino-5-oxopentanoate = 5-aminolevulinate</text>
        <dbReference type="Rhea" id="RHEA:14265"/>
        <dbReference type="ChEBI" id="CHEBI:57501"/>
        <dbReference type="ChEBI" id="CHEBI:356416"/>
        <dbReference type="EC" id="5.4.3.8"/>
    </reaction>
</comment>
<sequence>MGKCSISEKKKRNNPVSSSGSDYVGSIRRTDIENTEHYMLYQRSSALFTEAKKYIPGGVNSPVRAFKAVGGDPIFVKEAKGAYLYDEDGNQLIDYIASWGPLILGHAHEPVINAVIEKAKKGTSFGMPTEIETELAQLAVSMVPNIDKIRFVNSGTEACMSAVRLARGYTGKDKIIKFAGCYHGHSDSFLIQAGSGAVTFGSPNSPGVTQGTAKDTLLANYNDLEGVKALAEANKGEIAAIILEPVAGNMGCIIPTDEFIYGLRELCTQEGILLLFDEVMTGFRLGKGGAQEALGIDADIVMFGKVIGGGLPVGAFAARAEIMSHLAPEGPVYQAGTLSGNPLAMSAGLAMLTELNNKPEVFASLAQKTEYLHKGIAKVLTEKGVTHQINRYGSMISVHFCEDPVVDFASSAKGNNDTFKKYFHGMLEQGVYLPPSAFESYFLNDALSYTDLDKTIEAVKTIF</sequence>
<feature type="modified residue" description="N6-(pyridoxal phosphate)lysine" evidence="7">
    <location>
        <position position="305"/>
    </location>
</feature>
<dbReference type="GO" id="GO:0005737">
    <property type="term" value="C:cytoplasm"/>
    <property type="evidence" value="ECO:0007669"/>
    <property type="project" value="UniProtKB-SubCell"/>
</dbReference>
<feature type="region of interest" description="Disordered" evidence="8">
    <location>
        <begin position="1"/>
        <end position="24"/>
    </location>
</feature>
<gene>
    <name evidence="7" type="primary">hemL</name>
    <name evidence="9" type="ORF">SAMN04488116_1239</name>
</gene>
<dbReference type="GO" id="GO:0030170">
    <property type="term" value="F:pyridoxal phosphate binding"/>
    <property type="evidence" value="ECO:0007669"/>
    <property type="project" value="InterPro"/>
</dbReference>
<keyword evidence="7" id="KW-0963">Cytoplasm</keyword>
<dbReference type="InterPro" id="IPR004639">
    <property type="entry name" value="4pyrrol_synth_GluAld_NH2Trfase"/>
</dbReference>
<evidence type="ECO:0000256" key="6">
    <source>
        <dbReference type="ARBA" id="ARBA00023244"/>
    </source>
</evidence>
<comment type="pathway">
    <text evidence="2">Porphyrin-containing compound metabolism; protoporphyrin-IX biosynthesis; 5-aminolevulinate from L-glutamyl-tRNA(Glu): step 2/2.</text>
</comment>
<dbReference type="STRING" id="570519.SAMN04488116_1239"/>
<evidence type="ECO:0000256" key="3">
    <source>
        <dbReference type="ARBA" id="ARBA00008981"/>
    </source>
</evidence>
<dbReference type="InterPro" id="IPR015422">
    <property type="entry name" value="PyrdxlP-dep_Trfase_small"/>
</dbReference>
<proteinExistence type="inferred from homology"/>
<dbReference type="InterPro" id="IPR005814">
    <property type="entry name" value="Aminotrans_3"/>
</dbReference>
<dbReference type="NCBIfam" id="NF000818">
    <property type="entry name" value="PRK00062.1"/>
    <property type="match status" value="1"/>
</dbReference>
<evidence type="ECO:0000256" key="5">
    <source>
        <dbReference type="ARBA" id="ARBA00023235"/>
    </source>
</evidence>
<dbReference type="Gene3D" id="3.90.1150.10">
    <property type="entry name" value="Aspartate Aminotransferase, domain 1"/>
    <property type="match status" value="1"/>
</dbReference>
<dbReference type="SUPFAM" id="SSF53383">
    <property type="entry name" value="PLP-dependent transferases"/>
    <property type="match status" value="1"/>
</dbReference>
<dbReference type="HAMAP" id="MF_00375">
    <property type="entry name" value="HemL_aminotrans_3"/>
    <property type="match status" value="1"/>
</dbReference>
<dbReference type="PANTHER" id="PTHR43713">
    <property type="entry name" value="GLUTAMATE-1-SEMIALDEHYDE 2,1-AMINOMUTASE"/>
    <property type="match status" value="1"/>
</dbReference>
<comment type="similarity">
    <text evidence="3 7">Belongs to the class-III pyridoxal-phosphate-dependent aminotransferase family. HemL subfamily.</text>
</comment>
<dbReference type="GO" id="GO:0006782">
    <property type="term" value="P:protoporphyrinogen IX biosynthetic process"/>
    <property type="evidence" value="ECO:0007669"/>
    <property type="project" value="UniProtKB-UniRule"/>
</dbReference>
<dbReference type="CDD" id="cd00610">
    <property type="entry name" value="OAT_like"/>
    <property type="match status" value="1"/>
</dbReference>
<keyword evidence="6 7" id="KW-0627">Porphyrin biosynthesis</keyword>
<dbReference type="GO" id="GO:0008483">
    <property type="term" value="F:transaminase activity"/>
    <property type="evidence" value="ECO:0007669"/>
    <property type="project" value="InterPro"/>
</dbReference>
<dbReference type="GO" id="GO:0042286">
    <property type="term" value="F:glutamate-1-semialdehyde 2,1-aminomutase activity"/>
    <property type="evidence" value="ECO:0007669"/>
    <property type="project" value="UniProtKB-UniRule"/>
</dbReference>